<name>A0A1G8EYE9_9BACI</name>
<evidence type="ECO:0000256" key="1">
    <source>
        <dbReference type="ARBA" id="ARBA00022475"/>
    </source>
</evidence>
<dbReference type="NCBIfam" id="TIGR02840">
    <property type="entry name" value="spore_YtaF"/>
    <property type="match status" value="1"/>
</dbReference>
<protein>
    <submittedName>
        <fullName evidence="6">Putative sporulation protein YtaF</fullName>
    </submittedName>
</protein>
<dbReference type="AlphaFoldDB" id="A0A1G8EYE9"/>
<feature type="transmembrane region" description="Helical" evidence="5">
    <location>
        <begin position="70"/>
        <end position="87"/>
    </location>
</feature>
<organism evidence="6 7">
    <name type="scientific">Alteribacillus bidgolensis</name>
    <dbReference type="NCBI Taxonomy" id="930129"/>
    <lineage>
        <taxon>Bacteria</taxon>
        <taxon>Bacillati</taxon>
        <taxon>Bacillota</taxon>
        <taxon>Bacilli</taxon>
        <taxon>Bacillales</taxon>
        <taxon>Bacillaceae</taxon>
        <taxon>Alteribacillus</taxon>
    </lineage>
</organism>
<dbReference type="PANTHER" id="PTHR35529:SF2">
    <property type="entry name" value="SPORULATION PROTEIN YTAF-RELATED"/>
    <property type="match status" value="1"/>
</dbReference>
<keyword evidence="3 5" id="KW-1133">Transmembrane helix</keyword>
<evidence type="ECO:0000313" key="6">
    <source>
        <dbReference type="EMBL" id="SDH74882.1"/>
    </source>
</evidence>
<feature type="transmembrane region" description="Helical" evidence="5">
    <location>
        <begin position="192"/>
        <end position="212"/>
    </location>
</feature>
<feature type="transmembrane region" description="Helical" evidence="5">
    <location>
        <begin position="6"/>
        <end position="25"/>
    </location>
</feature>
<keyword evidence="2 5" id="KW-0812">Transmembrane</keyword>
<dbReference type="RefSeq" id="WP_091581826.1">
    <property type="nucleotide sequence ID" value="NZ_FNDU01000002.1"/>
</dbReference>
<accession>A0A1G8EYE9</accession>
<sequence>MTEFISLSLLAFAVSVDSFGAGLAYGLRGLELPVKSLLFIGLCSGLSVLIGGTAASVLSAYVPPAVTETIGGGILILIGVWALIQVIKDNKASPLEKEKPSDEAGKKRGMLSQLVSIIKQPDQADMDHSGSISPREALFLGTALSLDAFGAGIGASLLGLSPFLLAGAVAFMCSLFLAGGMKGGKKLAAFEIVQKLSFVPGVLLICLGLWNLH</sequence>
<keyword evidence="4 5" id="KW-0472">Membrane</keyword>
<keyword evidence="7" id="KW-1185">Reference proteome</keyword>
<dbReference type="OrthoDB" id="1679205at2"/>
<evidence type="ECO:0000313" key="7">
    <source>
        <dbReference type="Proteomes" id="UP000199017"/>
    </source>
</evidence>
<dbReference type="EMBL" id="FNDU01000002">
    <property type="protein sequence ID" value="SDH74882.1"/>
    <property type="molecule type" value="Genomic_DNA"/>
</dbReference>
<dbReference type="Pfam" id="PF02659">
    <property type="entry name" value="Mntp"/>
    <property type="match status" value="2"/>
</dbReference>
<dbReference type="PANTHER" id="PTHR35529">
    <property type="entry name" value="MANGANESE EFFLUX PUMP MNTP-RELATED"/>
    <property type="match status" value="1"/>
</dbReference>
<dbReference type="InterPro" id="IPR014205">
    <property type="entry name" value="Spore_YtaF"/>
</dbReference>
<evidence type="ECO:0000256" key="4">
    <source>
        <dbReference type="ARBA" id="ARBA00023136"/>
    </source>
</evidence>
<evidence type="ECO:0000256" key="2">
    <source>
        <dbReference type="ARBA" id="ARBA00022692"/>
    </source>
</evidence>
<dbReference type="InterPro" id="IPR003810">
    <property type="entry name" value="Mntp/YtaF"/>
</dbReference>
<evidence type="ECO:0000256" key="5">
    <source>
        <dbReference type="SAM" id="Phobius"/>
    </source>
</evidence>
<reference evidence="6 7" key="1">
    <citation type="submission" date="2016-10" db="EMBL/GenBank/DDBJ databases">
        <authorList>
            <person name="de Groot N.N."/>
        </authorList>
    </citation>
    <scope>NUCLEOTIDE SEQUENCE [LARGE SCALE GENOMIC DNA]</scope>
    <source>
        <strain evidence="7">P4B,CCM 7963,CECT 7998,DSM 25260,IBRC-M 10614,KCTC 13821</strain>
    </source>
</reference>
<feature type="transmembrane region" description="Helical" evidence="5">
    <location>
        <begin position="37"/>
        <end position="58"/>
    </location>
</feature>
<dbReference type="STRING" id="930129.SAMN05216352_102433"/>
<evidence type="ECO:0000256" key="3">
    <source>
        <dbReference type="ARBA" id="ARBA00022989"/>
    </source>
</evidence>
<proteinExistence type="predicted"/>
<dbReference type="Proteomes" id="UP000199017">
    <property type="component" value="Unassembled WGS sequence"/>
</dbReference>
<feature type="transmembrane region" description="Helical" evidence="5">
    <location>
        <begin position="163"/>
        <end position="180"/>
    </location>
</feature>
<keyword evidence="1" id="KW-1003">Cell membrane</keyword>
<gene>
    <name evidence="6" type="ORF">SAMN05216352_102433</name>
</gene>